<proteinExistence type="predicted"/>
<reference evidence="1 2" key="1">
    <citation type="journal article" date="2012" name="J. Bacteriol.">
        <title>Draft Genome Sequence Determination for Cystic Fibrosis and Chronic Granulomatous Disease Burkholderia multivorans Isolates.</title>
        <authorList>
            <person name="Varga J.J."/>
            <person name="Losada L."/>
            <person name="Zelazny A.M."/>
            <person name="Brinkac L."/>
            <person name="Harkins D."/>
            <person name="Radune D."/>
            <person name="Hostetler J."/>
            <person name="Sampaio E.P."/>
            <person name="Ronning C.M."/>
            <person name="Nierman W.C."/>
            <person name="Greenberg D.E."/>
            <person name="Holland S.M."/>
            <person name="Goldberg J.B."/>
        </authorList>
    </citation>
    <scope>NUCLEOTIDE SEQUENCE [LARGE SCALE GENOMIC DNA]</scope>
    <source>
        <strain evidence="1 2">CGD2</strain>
    </source>
</reference>
<name>B9BLG5_9BURK</name>
<organism evidence="1 2">
    <name type="scientific">Burkholderia multivorans CGD2</name>
    <dbReference type="NCBI Taxonomy" id="513052"/>
    <lineage>
        <taxon>Bacteria</taxon>
        <taxon>Pseudomonadati</taxon>
        <taxon>Pseudomonadota</taxon>
        <taxon>Betaproteobacteria</taxon>
        <taxon>Burkholderiales</taxon>
        <taxon>Burkholderiaceae</taxon>
        <taxon>Burkholderia</taxon>
        <taxon>Burkholderia cepacia complex</taxon>
    </lineage>
</organism>
<dbReference type="Proteomes" id="UP000004535">
    <property type="component" value="Unassembled WGS sequence"/>
</dbReference>
<dbReference type="AlphaFoldDB" id="B9BLG5"/>
<evidence type="ECO:0000313" key="1">
    <source>
        <dbReference type="EMBL" id="EEE08782.1"/>
    </source>
</evidence>
<evidence type="ECO:0000313" key="2">
    <source>
        <dbReference type="Proteomes" id="UP000004535"/>
    </source>
</evidence>
<dbReference type="EMBL" id="ACFC01000002">
    <property type="protein sequence ID" value="EEE08782.1"/>
    <property type="molecule type" value="Genomic_DNA"/>
</dbReference>
<sequence>MHCTKCGGRCARNGPVAWFDALQRQARAVVCGRGEAASPVSGPRQ</sequence>
<gene>
    <name evidence="1" type="ORF">BURMUCGD2_5923</name>
</gene>
<accession>B9BLG5</accession>
<comment type="caution">
    <text evidence="1">The sequence shown here is derived from an EMBL/GenBank/DDBJ whole genome shotgun (WGS) entry which is preliminary data.</text>
</comment>
<protein>
    <submittedName>
        <fullName evidence="1">Uncharacterized protein</fullName>
    </submittedName>
</protein>